<comment type="function">
    <text evidence="2">Antitoxin component of a type II toxin-antitoxin (TA) system.</text>
</comment>
<keyword evidence="4" id="KW-1185">Reference proteome</keyword>
<organism evidence="3 4">
    <name type="scientific">Ottowia testudinis</name>
    <dbReference type="NCBI Taxonomy" id="2816950"/>
    <lineage>
        <taxon>Bacteria</taxon>
        <taxon>Pseudomonadati</taxon>
        <taxon>Pseudomonadota</taxon>
        <taxon>Betaproteobacteria</taxon>
        <taxon>Burkholderiales</taxon>
        <taxon>Comamonadaceae</taxon>
        <taxon>Ottowia</taxon>
    </lineage>
</organism>
<dbReference type="AlphaFoldDB" id="A0A975CGN3"/>
<dbReference type="RefSeq" id="WP_208009189.1">
    <property type="nucleotide sequence ID" value="NZ_CP071796.1"/>
</dbReference>
<accession>A0A975CGN3</accession>
<comment type="similarity">
    <text evidence="1 2">Belongs to the phD/YefM antitoxin family.</text>
</comment>
<dbReference type="NCBIfam" id="TIGR01552">
    <property type="entry name" value="phd_fam"/>
    <property type="match status" value="1"/>
</dbReference>
<dbReference type="PANTHER" id="PTHR35377">
    <property type="entry name" value="ANTITOXIN VAPB49-RELATED-RELATED"/>
    <property type="match status" value="1"/>
</dbReference>
<dbReference type="KEGG" id="otd:J1M35_00475"/>
<dbReference type="InterPro" id="IPR006442">
    <property type="entry name" value="Antitoxin_Phd/YefM"/>
</dbReference>
<name>A0A975CGN3_9BURK</name>
<evidence type="ECO:0000256" key="1">
    <source>
        <dbReference type="ARBA" id="ARBA00009981"/>
    </source>
</evidence>
<dbReference type="SUPFAM" id="SSF143120">
    <property type="entry name" value="YefM-like"/>
    <property type="match status" value="1"/>
</dbReference>
<evidence type="ECO:0000256" key="2">
    <source>
        <dbReference type="RuleBase" id="RU362080"/>
    </source>
</evidence>
<evidence type="ECO:0000313" key="4">
    <source>
        <dbReference type="Proteomes" id="UP000663903"/>
    </source>
</evidence>
<evidence type="ECO:0000313" key="3">
    <source>
        <dbReference type="EMBL" id="QTD45441.1"/>
    </source>
</evidence>
<reference evidence="3" key="1">
    <citation type="submission" date="2021-03" db="EMBL/GenBank/DDBJ databases">
        <title>Ottowia sp. 27C isolated from the cloaca of a Giant Asian pond turtle (Heosemys grandis).</title>
        <authorList>
            <person name="Spergser J."/>
            <person name="Busse H.-J."/>
        </authorList>
    </citation>
    <scope>NUCLEOTIDE SEQUENCE</scope>
    <source>
        <strain evidence="3">27C</strain>
    </source>
</reference>
<proteinExistence type="inferred from homology"/>
<dbReference type="Proteomes" id="UP000663903">
    <property type="component" value="Chromosome"/>
</dbReference>
<dbReference type="Gene3D" id="3.40.1620.10">
    <property type="entry name" value="YefM-like domain"/>
    <property type="match status" value="1"/>
</dbReference>
<dbReference type="EMBL" id="CP071796">
    <property type="protein sequence ID" value="QTD45441.1"/>
    <property type="molecule type" value="Genomic_DNA"/>
</dbReference>
<dbReference type="Pfam" id="PF02604">
    <property type="entry name" value="PhdYeFM_antitox"/>
    <property type="match status" value="1"/>
</dbReference>
<sequence>MQVVSVTEFRARAAEMVDRVQKGETVRILRHGKPVAELVPPQPEVAEPGRVPAWKRPFEPLHIRRADGKSGAQLIIEERASGW</sequence>
<dbReference type="InterPro" id="IPR036165">
    <property type="entry name" value="YefM-like_sf"/>
</dbReference>
<dbReference type="PANTHER" id="PTHR35377:SF8">
    <property type="entry name" value="ANTITOXIN VAPB22"/>
    <property type="match status" value="1"/>
</dbReference>
<dbReference type="InterPro" id="IPR051416">
    <property type="entry name" value="phD-YefM_TA_antitoxins"/>
</dbReference>
<protein>
    <recommendedName>
        <fullName evidence="2">Antitoxin</fullName>
    </recommendedName>
</protein>
<gene>
    <name evidence="3" type="ORF">J1M35_00475</name>
</gene>